<name>A0ABS8YVE2_9RHOB</name>
<evidence type="ECO:0000256" key="1">
    <source>
        <dbReference type="SAM" id="SignalP"/>
    </source>
</evidence>
<dbReference type="Pfam" id="PF13432">
    <property type="entry name" value="TPR_16"/>
    <property type="match status" value="1"/>
</dbReference>
<comment type="caution">
    <text evidence="2">The sequence shown here is derived from an EMBL/GenBank/DDBJ whole genome shotgun (WGS) entry which is preliminary data.</text>
</comment>
<dbReference type="InterPro" id="IPR019734">
    <property type="entry name" value="TPR_rpt"/>
</dbReference>
<dbReference type="Pfam" id="PF13181">
    <property type="entry name" value="TPR_8"/>
    <property type="match status" value="1"/>
</dbReference>
<dbReference type="SUPFAM" id="SSF48452">
    <property type="entry name" value="TPR-like"/>
    <property type="match status" value="1"/>
</dbReference>
<dbReference type="Gene3D" id="1.25.40.10">
    <property type="entry name" value="Tetratricopeptide repeat domain"/>
    <property type="match status" value="1"/>
</dbReference>
<organism evidence="2 3">
    <name type="scientific">Rhodobacter flavimaris</name>
    <dbReference type="NCBI Taxonomy" id="2907145"/>
    <lineage>
        <taxon>Bacteria</taxon>
        <taxon>Pseudomonadati</taxon>
        <taxon>Pseudomonadota</taxon>
        <taxon>Alphaproteobacteria</taxon>
        <taxon>Rhodobacterales</taxon>
        <taxon>Rhodobacter group</taxon>
        <taxon>Rhodobacter</taxon>
    </lineage>
</organism>
<accession>A0ABS8YVE2</accession>
<dbReference type="RefSeq" id="WP_233675705.1">
    <property type="nucleotide sequence ID" value="NZ_JAJUOS010000002.1"/>
</dbReference>
<evidence type="ECO:0000313" key="3">
    <source>
        <dbReference type="Proteomes" id="UP001521181"/>
    </source>
</evidence>
<dbReference type="SMART" id="SM00028">
    <property type="entry name" value="TPR"/>
    <property type="match status" value="3"/>
</dbReference>
<keyword evidence="1" id="KW-0732">Signal</keyword>
<keyword evidence="3" id="KW-1185">Reference proteome</keyword>
<dbReference type="Proteomes" id="UP001521181">
    <property type="component" value="Unassembled WGS sequence"/>
</dbReference>
<feature type="signal peptide" evidence="1">
    <location>
        <begin position="1"/>
        <end position="25"/>
    </location>
</feature>
<reference evidence="2 3" key="1">
    <citation type="submission" date="2021-12" db="EMBL/GenBank/DDBJ databases">
        <title>Sinirhodobacter sp. WL0062 is a bacterium isolated from seawater.</title>
        <authorList>
            <person name="Wang L."/>
            <person name="He W."/>
            <person name="Zhang D.-F."/>
        </authorList>
    </citation>
    <scope>NUCLEOTIDE SEQUENCE [LARGE SCALE GENOMIC DNA]</scope>
    <source>
        <strain evidence="2 3">WL0062</strain>
    </source>
</reference>
<protein>
    <submittedName>
        <fullName evidence="2">Tetratricopeptide repeat protein</fullName>
    </submittedName>
</protein>
<dbReference type="EMBL" id="JAJUOS010000002">
    <property type="protein sequence ID" value="MCE5972696.1"/>
    <property type="molecule type" value="Genomic_DNA"/>
</dbReference>
<sequence length="186" mass="20255">MRGPTAINKYAVAAFLTLFCSAVTAHSETAGLERYFDELADPDYPGWARAQSDIERAWSRSGSPAMDLLLKRGTEALDTGDLDAAIEHLTALTDHAPDFPEGWNARATAFFVAGRYGPALSDIAQTLRLEPRHWGALNGLGMILDDMEQPERALAAYRASFALNPHQQDVKDAIDRLEKALAGVAL</sequence>
<evidence type="ECO:0000313" key="2">
    <source>
        <dbReference type="EMBL" id="MCE5972696.1"/>
    </source>
</evidence>
<gene>
    <name evidence="2" type="ORF">LZA78_04305</name>
</gene>
<dbReference type="InterPro" id="IPR011990">
    <property type="entry name" value="TPR-like_helical_dom_sf"/>
</dbReference>
<proteinExistence type="predicted"/>
<feature type="chain" id="PRO_5046740698" evidence="1">
    <location>
        <begin position="26"/>
        <end position="186"/>
    </location>
</feature>